<organism evidence="1 3">
    <name type="scientific">Bifidobacterium pseudolongum subsp. globosum</name>
    <dbReference type="NCBI Taxonomy" id="1690"/>
    <lineage>
        <taxon>Bacteria</taxon>
        <taxon>Bacillati</taxon>
        <taxon>Actinomycetota</taxon>
        <taxon>Actinomycetes</taxon>
        <taxon>Bifidobacteriales</taxon>
        <taxon>Bifidobacteriaceae</taxon>
        <taxon>Bifidobacterium</taxon>
    </lineage>
</organism>
<dbReference type="EMBL" id="RYUM01000019">
    <property type="protein sequence ID" value="RYQ17824.1"/>
    <property type="molecule type" value="Genomic_DNA"/>
</dbReference>
<evidence type="ECO:0000313" key="2">
    <source>
        <dbReference type="EMBL" id="RYQ29431.1"/>
    </source>
</evidence>
<gene>
    <name evidence="2" type="ORF">PG2017B_1620</name>
    <name evidence="1" type="ORF">PG2071B_1407</name>
</gene>
<protein>
    <submittedName>
        <fullName evidence="1">Uncharacterized protein</fullName>
    </submittedName>
</protein>
<dbReference type="RefSeq" id="WP_129859998.1">
    <property type="nucleotide sequence ID" value="NZ_JAQDHB010000002.1"/>
</dbReference>
<evidence type="ECO:0000313" key="3">
    <source>
        <dbReference type="Proteomes" id="UP000291187"/>
    </source>
</evidence>
<proteinExistence type="predicted"/>
<evidence type="ECO:0000313" key="1">
    <source>
        <dbReference type="EMBL" id="RYQ17824.1"/>
    </source>
</evidence>
<comment type="caution">
    <text evidence="1">The sequence shown here is derived from an EMBL/GenBank/DDBJ whole genome shotgun (WGS) entry which is preliminary data.</text>
</comment>
<reference evidence="3 4" key="1">
    <citation type="submission" date="2018-12" db="EMBL/GenBank/DDBJ databases">
        <title>Unveiling genomic diversity among members of the Bifidobacterium pseudolongum species, a widely distributed gut commensal of the animal kingdom.</title>
        <authorList>
            <person name="Lugli G.A."/>
            <person name="Duranti S."/>
            <person name="Albert K."/>
            <person name="Mancabelli L."/>
            <person name="Napoli S."/>
            <person name="Viappiani A."/>
            <person name="Anzalone R."/>
            <person name="Longhi G."/>
            <person name="Milani C."/>
            <person name="Turroni F."/>
            <person name="Alessandri G."/>
            <person name="Sela D.A."/>
            <person name="Van Sinderen D."/>
            <person name="Ventura M."/>
        </authorList>
    </citation>
    <scope>NUCLEOTIDE SEQUENCE [LARGE SCALE GENOMIC DNA]</scope>
    <source>
        <strain evidence="2 4">2017B</strain>
        <strain evidence="1 3">2071B</strain>
    </source>
</reference>
<dbReference type="AlphaFoldDB" id="A0A4Q5A3T7"/>
<sequence>MDDSEQRLQELFQKLIHEYVERFHEPYFHFGESYPQSLTECIKDIQHWLDIDKPKPWGEVPDDALI</sequence>
<dbReference type="EMBL" id="RYUT01000004">
    <property type="protein sequence ID" value="RYQ29431.1"/>
    <property type="molecule type" value="Genomic_DNA"/>
</dbReference>
<evidence type="ECO:0000313" key="4">
    <source>
        <dbReference type="Proteomes" id="UP000291920"/>
    </source>
</evidence>
<accession>A0A4Q5A3T7</accession>
<name>A0A4Q5A3T7_9BIFI</name>
<dbReference type="Proteomes" id="UP000291187">
    <property type="component" value="Unassembled WGS sequence"/>
</dbReference>
<dbReference type="Proteomes" id="UP000291920">
    <property type="component" value="Unassembled WGS sequence"/>
</dbReference>